<evidence type="ECO:0000313" key="3">
    <source>
        <dbReference type="Proteomes" id="UP000290288"/>
    </source>
</evidence>
<dbReference type="Proteomes" id="UP000290288">
    <property type="component" value="Unassembled WGS sequence"/>
</dbReference>
<dbReference type="AlphaFoldDB" id="A0A4Q2DKK3"/>
<proteinExistence type="predicted"/>
<organism evidence="2 3">
    <name type="scientific">Candolleomyces aberdarensis</name>
    <dbReference type="NCBI Taxonomy" id="2316362"/>
    <lineage>
        <taxon>Eukaryota</taxon>
        <taxon>Fungi</taxon>
        <taxon>Dikarya</taxon>
        <taxon>Basidiomycota</taxon>
        <taxon>Agaricomycotina</taxon>
        <taxon>Agaricomycetes</taxon>
        <taxon>Agaricomycetidae</taxon>
        <taxon>Agaricales</taxon>
        <taxon>Agaricineae</taxon>
        <taxon>Psathyrellaceae</taxon>
        <taxon>Candolleomyces</taxon>
    </lineage>
</organism>
<sequence length="498" mass="56057">MPKDLTRSWVQPTSSASLVEEAKPPADFWKAVFREDLDAHLCFYAAIITSRDFDSLIHARVDAMVSSFPHLIPPVPPSAYVSWAVSVAADNQSQPILHRAAIMRKVGKSSARRVRRDVANHLFVTKTPTEYATLRHGIAEFYHDRLPPGEEYPPQGHWVAKTQSIFDTWEVYLRNTPLPDKRMKAKPVHLLDRSRMVQSIPEDLSCIIYDKTTNEPVLVVMRNFSGLAPIRRWASEIVSRGAAVRRNVRKEDSGTLVMAGFSAGSRRAPEFGIVRNFESREGKDAEKADNVKIANLLTYVWTRAKALFPSKIIEDFENFYDGSSAPRFDPGWPASSTKSGALKLVLDGREHVFENVERAPGCAIMCQRYARPVHHEYQGHDYGLSWWCHRQGSALEGGDFYCSEYGIEVQACEDTAWAWVPAQWHTTGLANFDPSFDRPTLGNPIHNQQAIAFVTPGRLKSTWEKWMAREGLSGQEQAQGVLDELDSSGHVEYGDASR</sequence>
<protein>
    <submittedName>
        <fullName evidence="2">Uncharacterized protein</fullName>
    </submittedName>
</protein>
<reference evidence="2 3" key="1">
    <citation type="submission" date="2019-01" db="EMBL/GenBank/DDBJ databases">
        <title>Draft genome sequence of Psathyrella aberdarensis IHI B618.</title>
        <authorList>
            <person name="Buettner E."/>
            <person name="Kellner H."/>
        </authorList>
    </citation>
    <scope>NUCLEOTIDE SEQUENCE [LARGE SCALE GENOMIC DNA]</scope>
    <source>
        <strain evidence="2 3">IHI B618</strain>
    </source>
</reference>
<feature type="compositionally biased region" description="Basic and acidic residues" evidence="1">
    <location>
        <begin position="487"/>
        <end position="498"/>
    </location>
</feature>
<feature type="region of interest" description="Disordered" evidence="1">
    <location>
        <begin position="474"/>
        <end position="498"/>
    </location>
</feature>
<name>A0A4Q2DKK3_9AGAR</name>
<dbReference type="EMBL" id="SDEE01000213">
    <property type="protein sequence ID" value="RXW19245.1"/>
    <property type="molecule type" value="Genomic_DNA"/>
</dbReference>
<dbReference type="STRING" id="2316362.A0A4Q2DKK3"/>
<dbReference type="OrthoDB" id="3060302at2759"/>
<gene>
    <name evidence="2" type="ORF">EST38_g6615</name>
</gene>
<evidence type="ECO:0000313" key="2">
    <source>
        <dbReference type="EMBL" id="RXW19245.1"/>
    </source>
</evidence>
<accession>A0A4Q2DKK3</accession>
<keyword evidence="3" id="KW-1185">Reference proteome</keyword>
<evidence type="ECO:0000256" key="1">
    <source>
        <dbReference type="SAM" id="MobiDB-lite"/>
    </source>
</evidence>
<comment type="caution">
    <text evidence="2">The sequence shown here is derived from an EMBL/GenBank/DDBJ whole genome shotgun (WGS) entry which is preliminary data.</text>
</comment>